<gene>
    <name evidence="6" type="ORF">CLV84_1207</name>
</gene>
<evidence type="ECO:0000313" key="7">
    <source>
        <dbReference type="Proteomes" id="UP000237662"/>
    </source>
</evidence>
<dbReference type="Gene3D" id="3.90.550.10">
    <property type="entry name" value="Spore Coat Polysaccharide Biosynthesis Protein SpsA, Chain A"/>
    <property type="match status" value="1"/>
</dbReference>
<keyword evidence="7" id="KW-1185">Reference proteome</keyword>
<proteinExistence type="inferred from homology"/>
<dbReference type="RefSeq" id="WP_104418806.1">
    <property type="nucleotide sequence ID" value="NZ_PTJC01000005.1"/>
</dbReference>
<organism evidence="6 7">
    <name type="scientific">Neolewinella xylanilytica</name>
    <dbReference type="NCBI Taxonomy" id="1514080"/>
    <lineage>
        <taxon>Bacteria</taxon>
        <taxon>Pseudomonadati</taxon>
        <taxon>Bacteroidota</taxon>
        <taxon>Saprospiria</taxon>
        <taxon>Saprospirales</taxon>
        <taxon>Lewinellaceae</taxon>
        <taxon>Neolewinella</taxon>
    </lineage>
</organism>
<dbReference type="PANTHER" id="PTHR43630:SF1">
    <property type="entry name" value="POLY-BETA-1,6-N-ACETYL-D-GLUCOSAMINE SYNTHASE"/>
    <property type="match status" value="1"/>
</dbReference>
<comment type="caution">
    <text evidence="6">The sequence shown here is derived from an EMBL/GenBank/DDBJ whole genome shotgun (WGS) entry which is preliminary data.</text>
</comment>
<reference evidence="6 7" key="1">
    <citation type="submission" date="2018-02" db="EMBL/GenBank/DDBJ databases">
        <title>Genomic Encyclopedia of Archaeal and Bacterial Type Strains, Phase II (KMG-II): from individual species to whole genera.</title>
        <authorList>
            <person name="Goeker M."/>
        </authorList>
    </citation>
    <scope>NUCLEOTIDE SEQUENCE [LARGE SCALE GENOMIC DNA]</scope>
    <source>
        <strain evidence="6 7">DSM 29526</strain>
    </source>
</reference>
<dbReference type="SUPFAM" id="SSF53448">
    <property type="entry name" value="Nucleotide-diphospho-sugar transferases"/>
    <property type="match status" value="1"/>
</dbReference>
<comment type="similarity">
    <text evidence="1">Belongs to the glycosyltransferase 2 family.</text>
</comment>
<feature type="transmembrane region" description="Helical" evidence="4">
    <location>
        <begin position="284"/>
        <end position="305"/>
    </location>
</feature>
<dbReference type="Proteomes" id="UP000237662">
    <property type="component" value="Unassembled WGS sequence"/>
</dbReference>
<evidence type="ECO:0000313" key="6">
    <source>
        <dbReference type="EMBL" id="PPK88242.1"/>
    </source>
</evidence>
<dbReference type="InterPro" id="IPR029044">
    <property type="entry name" value="Nucleotide-diphossugar_trans"/>
</dbReference>
<keyword evidence="4" id="KW-1133">Transmembrane helix</keyword>
<dbReference type="PANTHER" id="PTHR43630">
    <property type="entry name" value="POLY-BETA-1,6-N-ACETYL-D-GLUCOSAMINE SYNTHASE"/>
    <property type="match status" value="1"/>
</dbReference>
<evidence type="ECO:0000256" key="1">
    <source>
        <dbReference type="ARBA" id="ARBA00006739"/>
    </source>
</evidence>
<dbReference type="InterPro" id="IPR001173">
    <property type="entry name" value="Glyco_trans_2-like"/>
</dbReference>
<keyword evidence="4" id="KW-0812">Transmembrane</keyword>
<accession>A0A2S6I9T9</accession>
<dbReference type="Pfam" id="PF00535">
    <property type="entry name" value="Glycos_transf_2"/>
    <property type="match status" value="1"/>
</dbReference>
<keyword evidence="2" id="KW-0328">Glycosyltransferase</keyword>
<evidence type="ECO:0000259" key="5">
    <source>
        <dbReference type="Pfam" id="PF00535"/>
    </source>
</evidence>
<feature type="transmembrane region" description="Helical" evidence="4">
    <location>
        <begin position="343"/>
        <end position="366"/>
    </location>
</feature>
<evidence type="ECO:0000256" key="3">
    <source>
        <dbReference type="ARBA" id="ARBA00022679"/>
    </source>
</evidence>
<dbReference type="AlphaFoldDB" id="A0A2S6I9T9"/>
<keyword evidence="4" id="KW-0472">Membrane</keyword>
<name>A0A2S6I9T9_9BACT</name>
<feature type="domain" description="Glycosyltransferase 2-like" evidence="5">
    <location>
        <begin position="45"/>
        <end position="170"/>
    </location>
</feature>
<sequence length="374" mass="40606">MAWFCYLPLLIAAAYTVWQIGNFQRWATGLSISPDAFARCPSIAVLVPFRNEKDHLPALVESLYAQQYPGYFEILLIDDHSTDGGAATVAPPGVQLRTLRLADYPEYINRAAYKKSALTLGIDQVDCEVIVTTDADCQWSPMGLTYLGEAFARGADVVLGPVLVDPVTDYSSAFQALDVLGYQLLTGAMVQAGVPGLANGANFAFRKRAFTSVSGYRGVDHLPSGDDVLLLHKFVAAKNLSIRYVGRKEAAVTTLPVEGWRSVWYQRLRWAGKAGNYASPALTFAQGLAFVTSASIVGCLLLGLVDWRFAGVGLGAWTLKSVVDGVLLGAICRHYGQAALMRWYGFVQLIHPFYLVAVGTAALLGVKVSWKGRR</sequence>
<evidence type="ECO:0000256" key="2">
    <source>
        <dbReference type="ARBA" id="ARBA00022676"/>
    </source>
</evidence>
<dbReference type="EMBL" id="PTJC01000005">
    <property type="protein sequence ID" value="PPK88242.1"/>
    <property type="molecule type" value="Genomic_DNA"/>
</dbReference>
<feature type="transmembrane region" description="Helical" evidence="4">
    <location>
        <begin position="312"/>
        <end position="331"/>
    </location>
</feature>
<dbReference type="GO" id="GO:0016757">
    <property type="term" value="F:glycosyltransferase activity"/>
    <property type="evidence" value="ECO:0007669"/>
    <property type="project" value="UniProtKB-KW"/>
</dbReference>
<protein>
    <submittedName>
        <fullName evidence="6">Cellulose synthase/poly-beta-1,6-N-acetylglucosamine synthase-like glycosyltransferase</fullName>
    </submittedName>
</protein>
<keyword evidence="3 6" id="KW-0808">Transferase</keyword>
<dbReference type="OrthoDB" id="9805625at2"/>
<evidence type="ECO:0000256" key="4">
    <source>
        <dbReference type="SAM" id="Phobius"/>
    </source>
</evidence>